<keyword evidence="2" id="KW-1185">Reference proteome</keyword>
<protein>
    <submittedName>
        <fullName evidence="1">Uncharacterized protein</fullName>
    </submittedName>
</protein>
<organism evidence="1 2">
    <name type="scientific">Entomophthora muscae</name>
    <dbReference type="NCBI Taxonomy" id="34485"/>
    <lineage>
        <taxon>Eukaryota</taxon>
        <taxon>Fungi</taxon>
        <taxon>Fungi incertae sedis</taxon>
        <taxon>Zoopagomycota</taxon>
        <taxon>Entomophthoromycotina</taxon>
        <taxon>Entomophthoromycetes</taxon>
        <taxon>Entomophthorales</taxon>
        <taxon>Entomophthoraceae</taxon>
        <taxon>Entomophthora</taxon>
    </lineage>
</organism>
<dbReference type="Proteomes" id="UP001165960">
    <property type="component" value="Unassembled WGS sequence"/>
</dbReference>
<comment type="caution">
    <text evidence="1">The sequence shown here is derived from an EMBL/GenBank/DDBJ whole genome shotgun (WGS) entry which is preliminary data.</text>
</comment>
<reference evidence="1" key="1">
    <citation type="submission" date="2022-04" db="EMBL/GenBank/DDBJ databases">
        <title>Genome of the entomopathogenic fungus Entomophthora muscae.</title>
        <authorList>
            <person name="Elya C."/>
            <person name="Lovett B.R."/>
            <person name="Lee E."/>
            <person name="Macias A.M."/>
            <person name="Hajek A.E."/>
            <person name="De Bivort B.L."/>
            <person name="Kasson M.T."/>
            <person name="De Fine Licht H.H."/>
            <person name="Stajich J.E."/>
        </authorList>
    </citation>
    <scope>NUCLEOTIDE SEQUENCE</scope>
    <source>
        <strain evidence="1">Berkeley</strain>
    </source>
</reference>
<name>A0ACC2SLY7_9FUNG</name>
<gene>
    <name evidence="1" type="ORF">DSO57_1002155</name>
</gene>
<accession>A0ACC2SLY7</accession>
<sequence length="79" mass="8726">MLDYASLIEDPFTGGHEALTQACDLNSISLPLMQSSLAAPHDEPLIHNTQAYECYSLLLFSSPTTCHKFYAPLCTQHPD</sequence>
<dbReference type="EMBL" id="QTSX02004975">
    <property type="protein sequence ID" value="KAJ9063251.1"/>
    <property type="molecule type" value="Genomic_DNA"/>
</dbReference>
<proteinExistence type="predicted"/>
<evidence type="ECO:0000313" key="1">
    <source>
        <dbReference type="EMBL" id="KAJ9063251.1"/>
    </source>
</evidence>
<evidence type="ECO:0000313" key="2">
    <source>
        <dbReference type="Proteomes" id="UP001165960"/>
    </source>
</evidence>